<dbReference type="PANTHER" id="PTHR11741">
    <property type="entry name" value="ELONGATION FACTOR TS"/>
    <property type="match status" value="1"/>
</dbReference>
<dbReference type="InterPro" id="IPR014039">
    <property type="entry name" value="Transl_elong_EFTs/EF1B_dimer"/>
</dbReference>
<dbReference type="NCBIfam" id="TIGR00116">
    <property type="entry name" value="tsf"/>
    <property type="match status" value="1"/>
</dbReference>
<evidence type="ECO:0000256" key="9">
    <source>
        <dbReference type="RuleBase" id="RU000642"/>
    </source>
</evidence>
<dbReference type="InterPro" id="IPR018101">
    <property type="entry name" value="Transl_elong_Ts_CS"/>
</dbReference>
<evidence type="ECO:0000256" key="4">
    <source>
        <dbReference type="ARBA" id="ARBA00022490"/>
    </source>
</evidence>
<dbReference type="InterPro" id="IPR001816">
    <property type="entry name" value="Transl_elong_EFTs/EF1B"/>
</dbReference>
<comment type="function">
    <text evidence="7 8 9">Associates with the EF-Tu.GDP complex and induces the exchange of GDP to GTP. It remains bound to the aminoacyl-tRNA.EF-Tu.GTP complex up to the GTP hydrolysis stage on the ribosome.</text>
</comment>
<evidence type="ECO:0000313" key="13">
    <source>
        <dbReference type="Proteomes" id="UP000027822"/>
    </source>
</evidence>
<protein>
    <recommendedName>
        <fullName evidence="3 8">Elongation factor Ts</fullName>
        <shortName evidence="8">EF-Ts</shortName>
    </recommendedName>
</protein>
<evidence type="ECO:0000256" key="6">
    <source>
        <dbReference type="ARBA" id="ARBA00022917"/>
    </source>
</evidence>
<reference evidence="12 13" key="1">
    <citation type="submission" date="2014-06" db="EMBL/GenBank/DDBJ databases">
        <title>Draft genome sequence of Bacillus manliponensis JCM 15802 (MCCC 1A00708).</title>
        <authorList>
            <person name="Lai Q."/>
            <person name="Liu Y."/>
            <person name="Shao Z."/>
        </authorList>
    </citation>
    <scope>NUCLEOTIDE SEQUENCE [LARGE SCALE GENOMIC DNA]</scope>
    <source>
        <strain evidence="12 13">JCM 15802</strain>
    </source>
</reference>
<dbReference type="FunFam" id="1.10.286.20:FF:000003">
    <property type="entry name" value="Elongation factor Ts"/>
    <property type="match status" value="1"/>
</dbReference>
<evidence type="ECO:0000256" key="8">
    <source>
        <dbReference type="HAMAP-Rule" id="MF_00050"/>
    </source>
</evidence>
<dbReference type="EMBL" id="JOTN01000002">
    <property type="protein sequence ID" value="KEK20821.1"/>
    <property type="molecule type" value="Genomic_DNA"/>
</dbReference>
<keyword evidence="4 8" id="KW-0963">Cytoplasm</keyword>
<dbReference type="STRING" id="574376.BAMA_08485"/>
<dbReference type="GO" id="GO:0003746">
    <property type="term" value="F:translation elongation factor activity"/>
    <property type="evidence" value="ECO:0007669"/>
    <property type="project" value="UniProtKB-UniRule"/>
</dbReference>
<comment type="subcellular location">
    <subcellularLocation>
        <location evidence="1 8 10">Cytoplasm</location>
    </subcellularLocation>
</comment>
<dbReference type="Gene3D" id="3.30.479.20">
    <property type="entry name" value="Elongation factor Ts, dimerisation domain"/>
    <property type="match status" value="2"/>
</dbReference>
<evidence type="ECO:0000256" key="1">
    <source>
        <dbReference type="ARBA" id="ARBA00004496"/>
    </source>
</evidence>
<dbReference type="CDD" id="cd14275">
    <property type="entry name" value="UBA_EF-Ts"/>
    <property type="match status" value="1"/>
</dbReference>
<dbReference type="GO" id="GO:0005737">
    <property type="term" value="C:cytoplasm"/>
    <property type="evidence" value="ECO:0007669"/>
    <property type="project" value="UniProtKB-SubCell"/>
</dbReference>
<organism evidence="12 13">
    <name type="scientific">Bacillus manliponensis</name>
    <dbReference type="NCBI Taxonomy" id="574376"/>
    <lineage>
        <taxon>Bacteria</taxon>
        <taxon>Bacillati</taxon>
        <taxon>Bacillota</taxon>
        <taxon>Bacilli</taxon>
        <taxon>Bacillales</taxon>
        <taxon>Bacillaceae</taxon>
        <taxon>Bacillus</taxon>
        <taxon>Bacillus cereus group</taxon>
    </lineage>
</organism>
<comment type="caution">
    <text evidence="12">The sequence shown here is derived from an EMBL/GenBank/DDBJ whole genome shotgun (WGS) entry which is preliminary data.</text>
</comment>
<evidence type="ECO:0000256" key="7">
    <source>
        <dbReference type="ARBA" id="ARBA00025453"/>
    </source>
</evidence>
<feature type="region of interest" description="Involved in Mg(2+) ion dislocation from EF-Tu" evidence="8">
    <location>
        <begin position="79"/>
        <end position="82"/>
    </location>
</feature>
<dbReference type="FunFam" id="1.10.8.10:FF:000001">
    <property type="entry name" value="Elongation factor Ts"/>
    <property type="match status" value="1"/>
</dbReference>
<accession>A0A073K2P4</accession>
<proteinExistence type="inferred from homology"/>
<dbReference type="PROSITE" id="PS01127">
    <property type="entry name" value="EF_TS_2"/>
    <property type="match status" value="1"/>
</dbReference>
<dbReference type="PANTHER" id="PTHR11741:SF0">
    <property type="entry name" value="ELONGATION FACTOR TS, MITOCHONDRIAL"/>
    <property type="match status" value="1"/>
</dbReference>
<dbReference type="PROSITE" id="PS01126">
    <property type="entry name" value="EF_TS_1"/>
    <property type="match status" value="1"/>
</dbReference>
<keyword evidence="6 8" id="KW-0648">Protein biosynthesis</keyword>
<gene>
    <name evidence="8" type="primary">tsf</name>
    <name evidence="12" type="ORF">BAMA_08485</name>
</gene>
<evidence type="ECO:0000256" key="2">
    <source>
        <dbReference type="ARBA" id="ARBA00005532"/>
    </source>
</evidence>
<dbReference type="AlphaFoldDB" id="A0A073K2P4"/>
<dbReference type="InterPro" id="IPR036402">
    <property type="entry name" value="EF-Ts_dimer_sf"/>
</dbReference>
<dbReference type="HAMAP" id="MF_00050">
    <property type="entry name" value="EF_Ts"/>
    <property type="match status" value="1"/>
</dbReference>
<keyword evidence="13" id="KW-1185">Reference proteome</keyword>
<dbReference type="InterPro" id="IPR009060">
    <property type="entry name" value="UBA-like_sf"/>
</dbReference>
<evidence type="ECO:0000259" key="11">
    <source>
        <dbReference type="Pfam" id="PF00889"/>
    </source>
</evidence>
<dbReference type="Pfam" id="PF00889">
    <property type="entry name" value="EF_TS"/>
    <property type="match status" value="1"/>
</dbReference>
<dbReference type="eggNOG" id="COG0264">
    <property type="taxonomic scope" value="Bacteria"/>
</dbReference>
<evidence type="ECO:0000313" key="12">
    <source>
        <dbReference type="EMBL" id="KEK20821.1"/>
    </source>
</evidence>
<dbReference type="RefSeq" id="WP_034635708.1">
    <property type="nucleotide sequence ID" value="NZ_CBCSJC010000001.1"/>
</dbReference>
<evidence type="ECO:0000256" key="10">
    <source>
        <dbReference type="RuleBase" id="RU000643"/>
    </source>
</evidence>
<evidence type="ECO:0000256" key="3">
    <source>
        <dbReference type="ARBA" id="ARBA00016956"/>
    </source>
</evidence>
<dbReference type="OrthoDB" id="9808348at2"/>
<dbReference type="SUPFAM" id="SSF46934">
    <property type="entry name" value="UBA-like"/>
    <property type="match status" value="1"/>
</dbReference>
<dbReference type="Proteomes" id="UP000027822">
    <property type="component" value="Unassembled WGS sequence"/>
</dbReference>
<evidence type="ECO:0000256" key="5">
    <source>
        <dbReference type="ARBA" id="ARBA00022768"/>
    </source>
</evidence>
<feature type="domain" description="Translation elongation factor EFTs/EF1B dimerisation" evidence="11">
    <location>
        <begin position="70"/>
        <end position="274"/>
    </location>
</feature>
<comment type="similarity">
    <text evidence="2 8 9">Belongs to the EF-Ts family.</text>
</comment>
<name>A0A073K2P4_9BACI</name>
<keyword evidence="5 8" id="KW-0251">Elongation factor</keyword>
<dbReference type="SUPFAM" id="SSF54713">
    <property type="entry name" value="Elongation factor Ts (EF-Ts), dimerisation domain"/>
    <property type="match status" value="2"/>
</dbReference>
<dbReference type="Gene3D" id="1.10.286.20">
    <property type="match status" value="1"/>
</dbReference>
<sequence>MAITAQMVKELREKTGAGMMDCKKALTETNGDMEKAVDFLREKGIAKAAKKSDRIAAEGLTYIEAQGNEALILELNSETDFVAKNEGFQALTKELAAHLFASKPASVEEAMTQEITEGKTVEQHINEAIAKIGEKLTLRRFEIVTKTDADAFGAYLHMGGRIGVLTVVEGTTEEAAAKDVAMHVAAVNPKYIDRDAVTAEEVEHERQVLTQQALNEGKPEKIVAKMVEGRLGKFFEEICLLDQAFVKNPDMKVRQFVESKGGKVREFVRYEVGEGIEKREDNFAEEVMNQVKGNN</sequence>
<dbReference type="Gene3D" id="1.10.8.10">
    <property type="entry name" value="DNA helicase RuvA subunit, C-terminal domain"/>
    <property type="match status" value="1"/>
</dbReference>